<dbReference type="GO" id="GO:0003723">
    <property type="term" value="F:RNA binding"/>
    <property type="evidence" value="ECO:0007669"/>
    <property type="project" value="InterPro"/>
</dbReference>
<dbReference type="InterPro" id="IPR023342">
    <property type="entry name" value="APO_dom"/>
</dbReference>
<feature type="domain" description="APO" evidence="1">
    <location>
        <begin position="12"/>
        <end position="78"/>
    </location>
</feature>
<comment type="caution">
    <text evidence="2">The sequence shown here is derived from an EMBL/GenBank/DDBJ whole genome shotgun (WGS) entry which is preliminary data.</text>
</comment>
<organism evidence="2 3">
    <name type="scientific">Kingdonia uniflora</name>
    <dbReference type="NCBI Taxonomy" id="39325"/>
    <lineage>
        <taxon>Eukaryota</taxon>
        <taxon>Viridiplantae</taxon>
        <taxon>Streptophyta</taxon>
        <taxon>Embryophyta</taxon>
        <taxon>Tracheophyta</taxon>
        <taxon>Spermatophyta</taxon>
        <taxon>Magnoliopsida</taxon>
        <taxon>Ranunculales</taxon>
        <taxon>Circaeasteraceae</taxon>
        <taxon>Kingdonia</taxon>
    </lineage>
</organism>
<dbReference type="Proteomes" id="UP000541444">
    <property type="component" value="Unassembled WGS sequence"/>
</dbReference>
<keyword evidence="3" id="KW-1185">Reference proteome</keyword>
<name>A0A7J7NAM6_9MAGN</name>
<reference evidence="2 3" key="1">
    <citation type="journal article" date="2020" name="IScience">
        <title>Genome Sequencing of the Endangered Kingdonia uniflora (Circaeasteraceae, Ranunculales) Reveals Potential Mechanisms of Evolutionary Specialization.</title>
        <authorList>
            <person name="Sun Y."/>
            <person name="Deng T."/>
            <person name="Zhang A."/>
            <person name="Moore M.J."/>
            <person name="Landis J.B."/>
            <person name="Lin N."/>
            <person name="Zhang H."/>
            <person name="Zhang X."/>
            <person name="Huang J."/>
            <person name="Zhang X."/>
            <person name="Sun H."/>
            <person name="Wang H."/>
        </authorList>
    </citation>
    <scope>NUCLEOTIDE SEQUENCE [LARGE SCALE GENOMIC DNA]</scope>
    <source>
        <strain evidence="2">TB1705</strain>
        <tissue evidence="2">Leaf</tissue>
    </source>
</reference>
<proteinExistence type="predicted"/>
<accession>A0A7J7NAM6</accession>
<gene>
    <name evidence="2" type="ORF">GIB67_017654</name>
</gene>
<evidence type="ECO:0000259" key="1">
    <source>
        <dbReference type="Pfam" id="PF05634"/>
    </source>
</evidence>
<dbReference type="AlphaFoldDB" id="A0A7J7NAM6"/>
<protein>
    <recommendedName>
        <fullName evidence="1">APO domain-containing protein</fullName>
    </recommendedName>
</protein>
<dbReference type="EMBL" id="JACGCM010000940">
    <property type="protein sequence ID" value="KAF6164070.1"/>
    <property type="molecule type" value="Genomic_DNA"/>
</dbReference>
<dbReference type="Pfam" id="PF05634">
    <property type="entry name" value="APO_RNA-bind"/>
    <property type="match status" value="1"/>
</dbReference>
<evidence type="ECO:0000313" key="2">
    <source>
        <dbReference type="EMBL" id="KAF6164070.1"/>
    </source>
</evidence>
<sequence length="79" mass="8850">MILIRIQDISKGYPFKSMVHAAYDVLEARALLFDGASTLLKVIPIKACKFCPSVYISENDHMIETCGGYKHSAKNHVHN</sequence>
<evidence type="ECO:0000313" key="3">
    <source>
        <dbReference type="Proteomes" id="UP000541444"/>
    </source>
</evidence>